<dbReference type="STRING" id="425514.SAMN05443550_101243"/>
<keyword evidence="3" id="KW-0106">Calcium</keyword>
<dbReference type="InterPro" id="IPR005887">
    <property type="entry name" value="GH92_a_mannosidase_put"/>
</dbReference>
<dbReference type="OrthoDB" id="9758101at2"/>
<dbReference type="GO" id="GO:0000224">
    <property type="term" value="F:peptide-N4-(N-acetyl-beta-glucosaminyl)asparagine amidase activity"/>
    <property type="evidence" value="ECO:0007669"/>
    <property type="project" value="TreeGrafter"/>
</dbReference>
<feature type="chain" id="PRO_5011679307" evidence="4">
    <location>
        <begin position="34"/>
        <end position="765"/>
    </location>
</feature>
<dbReference type="AlphaFoldDB" id="A0A1H3WGH2"/>
<dbReference type="InterPro" id="IPR012939">
    <property type="entry name" value="Glyco_hydro_92"/>
</dbReference>
<comment type="subunit">
    <text evidence="2">Monomer.</text>
</comment>
<dbReference type="InterPro" id="IPR050883">
    <property type="entry name" value="PNGase"/>
</dbReference>
<keyword evidence="8" id="KW-1185">Reference proteome</keyword>
<keyword evidence="4" id="KW-0732">Signal</keyword>
<dbReference type="GO" id="GO:0006516">
    <property type="term" value="P:glycoprotein catabolic process"/>
    <property type="evidence" value="ECO:0007669"/>
    <property type="project" value="TreeGrafter"/>
</dbReference>
<feature type="domain" description="Glycosyl hydrolase family 92 N-terminal" evidence="6">
    <location>
        <begin position="44"/>
        <end position="278"/>
    </location>
</feature>
<name>A0A1H3WGH2_9SPHI</name>
<organism evidence="7 8">
    <name type="scientific">Pedobacter hartonius</name>
    <dbReference type="NCBI Taxonomy" id="425514"/>
    <lineage>
        <taxon>Bacteria</taxon>
        <taxon>Pseudomonadati</taxon>
        <taxon>Bacteroidota</taxon>
        <taxon>Sphingobacteriia</taxon>
        <taxon>Sphingobacteriales</taxon>
        <taxon>Sphingobacteriaceae</taxon>
        <taxon>Pedobacter</taxon>
    </lineage>
</organism>
<evidence type="ECO:0000313" key="7">
    <source>
        <dbReference type="EMBL" id="SDZ86203.1"/>
    </source>
</evidence>
<sequence>MFKILLPRFNHPVKRLLLHSTMILAVMGGQSMAQTKPTAQLTKYVDPLIGTGGHGHVFVGADVPFGAVQLGIRNLSTGWDWCSGYHYSDSTITGISHTHLSGTGIGDLGDISVMPVTGEVKLTEGKAGDEKSGFSSLFSHQDEVAKPGYYSVMLKRYHIRAELTASKRVGFHKYTFPAGQQPKIILNLKQGIGWDAPLETFIRQENDTTVSGYRYSKGWAADQRIYFTAVFSRPIKKFSVSDSTVNKEGVELKGPGVLGVALFDTKDGSLVQLKVAISPVSIENAKLNMKAEIPGWNFGQQVAKANEEWNKELGRVVIKSDNPKQMKIFYTALYHTMIAPSVFNDVNGDYLGTDKKVYKNALFTNYTTFSLWDTYRAAMPLLTLINSEKAGDMVNTWLAIYQQQGRLPVWHLMGNETDCMVGNPGMIAVADAYLKGIKGFDKDLAYEALKATGMRKERGLNLIQEHGFIPADSTVESVAMGLEYSIADWGVAQVAKNRGNKADYDYWIKRGKSYQNYFDKETRFMRGRFENNTWRTPFNPFQAIHRQDDYTEGNAWQYLWLVPQDVEGLIGLLGGQKPFTAKLDSLFTAKGDMGAESSPDISGLIGQYAHGNEPSHHITYMYAYIGQPYKTADKVRYIMDNLYNTAKDGLSGNEDVGQMSAWYIFSSLGFYPENPSNGMYVFGSPIVNEATMKVGYGKTFSLSVKNNSKTNKYIQSVTLNGKPYTKSYIMHSELIKGGTMTIRMGAKPSVTWGIKQADRPYSVTQ</sequence>
<evidence type="ECO:0000256" key="3">
    <source>
        <dbReference type="ARBA" id="ARBA00022837"/>
    </source>
</evidence>
<evidence type="ECO:0000256" key="2">
    <source>
        <dbReference type="ARBA" id="ARBA00011245"/>
    </source>
</evidence>
<dbReference type="InterPro" id="IPR008928">
    <property type="entry name" value="6-hairpin_glycosidase_sf"/>
</dbReference>
<dbReference type="Proteomes" id="UP000198850">
    <property type="component" value="Unassembled WGS sequence"/>
</dbReference>
<dbReference type="NCBIfam" id="TIGR01180">
    <property type="entry name" value="aman2_put"/>
    <property type="match status" value="1"/>
</dbReference>
<gene>
    <name evidence="7" type="ORF">SAMN05443550_101243</name>
</gene>
<dbReference type="Gene3D" id="3.30.2080.10">
    <property type="entry name" value="GH92 mannosidase domain"/>
    <property type="match status" value="1"/>
</dbReference>
<evidence type="ECO:0000259" key="5">
    <source>
        <dbReference type="Pfam" id="PF07971"/>
    </source>
</evidence>
<evidence type="ECO:0000259" key="6">
    <source>
        <dbReference type="Pfam" id="PF17678"/>
    </source>
</evidence>
<dbReference type="SUPFAM" id="SSF48208">
    <property type="entry name" value="Six-hairpin glycosidases"/>
    <property type="match status" value="1"/>
</dbReference>
<dbReference type="RefSeq" id="WP_090554364.1">
    <property type="nucleotide sequence ID" value="NZ_FNRA01000001.1"/>
</dbReference>
<protein>
    <submittedName>
        <fullName evidence="7">Alpha-1,2-mannosidase, putative</fullName>
    </submittedName>
</protein>
<dbReference type="InterPro" id="IPR041371">
    <property type="entry name" value="GH92_N"/>
</dbReference>
<dbReference type="PANTHER" id="PTHR12143">
    <property type="entry name" value="PEPTIDE N-GLYCANASE PNGASE -RELATED"/>
    <property type="match status" value="1"/>
</dbReference>
<dbReference type="InterPro" id="IPR014718">
    <property type="entry name" value="GH-type_carb-bd"/>
</dbReference>
<evidence type="ECO:0000313" key="8">
    <source>
        <dbReference type="Proteomes" id="UP000198850"/>
    </source>
</evidence>
<accession>A0A1H3WGH2</accession>
<dbReference type="EMBL" id="FNRA01000001">
    <property type="protein sequence ID" value="SDZ86203.1"/>
    <property type="molecule type" value="Genomic_DNA"/>
</dbReference>
<dbReference type="Gene3D" id="2.70.98.10">
    <property type="match status" value="1"/>
</dbReference>
<evidence type="ECO:0000256" key="4">
    <source>
        <dbReference type="SAM" id="SignalP"/>
    </source>
</evidence>
<feature type="domain" description="Glycosyl hydrolase family 92" evidence="5">
    <location>
        <begin position="284"/>
        <end position="745"/>
    </location>
</feature>
<feature type="signal peptide" evidence="4">
    <location>
        <begin position="1"/>
        <end position="33"/>
    </location>
</feature>
<reference evidence="7 8" key="1">
    <citation type="submission" date="2016-10" db="EMBL/GenBank/DDBJ databases">
        <authorList>
            <person name="de Groot N.N."/>
        </authorList>
    </citation>
    <scope>NUCLEOTIDE SEQUENCE [LARGE SCALE GENOMIC DNA]</scope>
    <source>
        <strain evidence="7 8">DSM 19033</strain>
    </source>
</reference>
<dbReference type="Gene3D" id="1.20.1610.10">
    <property type="entry name" value="alpha-1,2-mannosidases domains"/>
    <property type="match status" value="1"/>
</dbReference>
<dbReference type="GO" id="GO:0005975">
    <property type="term" value="P:carbohydrate metabolic process"/>
    <property type="evidence" value="ECO:0007669"/>
    <property type="project" value="InterPro"/>
</dbReference>
<dbReference type="Pfam" id="PF07971">
    <property type="entry name" value="Glyco_hydro_92"/>
    <property type="match status" value="1"/>
</dbReference>
<dbReference type="GO" id="GO:0005829">
    <property type="term" value="C:cytosol"/>
    <property type="evidence" value="ECO:0007669"/>
    <property type="project" value="TreeGrafter"/>
</dbReference>
<proteinExistence type="predicted"/>
<comment type="cofactor">
    <cofactor evidence="1">
        <name>Ca(2+)</name>
        <dbReference type="ChEBI" id="CHEBI:29108"/>
    </cofactor>
</comment>
<dbReference type="PANTHER" id="PTHR12143:SF39">
    <property type="entry name" value="SECRETED PROTEIN"/>
    <property type="match status" value="1"/>
</dbReference>
<dbReference type="GO" id="GO:0030246">
    <property type="term" value="F:carbohydrate binding"/>
    <property type="evidence" value="ECO:0007669"/>
    <property type="project" value="InterPro"/>
</dbReference>
<dbReference type="Gene3D" id="1.20.1050.60">
    <property type="entry name" value="alpha-1,2-mannosidase"/>
    <property type="match status" value="1"/>
</dbReference>
<dbReference type="Pfam" id="PF17678">
    <property type="entry name" value="Glyco_hydro_92N"/>
    <property type="match status" value="1"/>
</dbReference>
<dbReference type="FunFam" id="3.30.2080.10:FF:000001">
    <property type="entry name" value="Alpha-1,2-mannosidase subfamily"/>
    <property type="match status" value="1"/>
</dbReference>
<evidence type="ECO:0000256" key="1">
    <source>
        <dbReference type="ARBA" id="ARBA00001913"/>
    </source>
</evidence>